<dbReference type="CDD" id="cd01159">
    <property type="entry name" value="NcnH"/>
    <property type="match status" value="1"/>
</dbReference>
<accession>A0A4Y3R5C1</accession>
<dbReference type="PIRSF" id="PIRSF016578">
    <property type="entry name" value="HsaA"/>
    <property type="match status" value="1"/>
</dbReference>
<dbReference type="InterPro" id="IPR037069">
    <property type="entry name" value="AcylCoA_DH/ox_N_sf"/>
</dbReference>
<dbReference type="InterPro" id="IPR013107">
    <property type="entry name" value="Acyl-CoA_DH_C"/>
</dbReference>
<dbReference type="InterPro" id="IPR054617">
    <property type="entry name" value="HsaA"/>
</dbReference>
<feature type="domain" description="Acyl-CoA dehydrogenase/oxidase N-terminal" evidence="2">
    <location>
        <begin position="24"/>
        <end position="119"/>
    </location>
</feature>
<organism evidence="4 5">
    <name type="scientific">Streptomyces cacaoi</name>
    <dbReference type="NCBI Taxonomy" id="1898"/>
    <lineage>
        <taxon>Bacteria</taxon>
        <taxon>Bacillati</taxon>
        <taxon>Actinomycetota</taxon>
        <taxon>Actinomycetes</taxon>
        <taxon>Kitasatosporales</taxon>
        <taxon>Streptomycetaceae</taxon>
        <taxon>Streptomyces</taxon>
    </lineage>
</organism>
<name>A0A4Y3R5C1_STRCI</name>
<evidence type="ECO:0000259" key="2">
    <source>
        <dbReference type="Pfam" id="PF02771"/>
    </source>
</evidence>
<dbReference type="OrthoDB" id="3404950at2"/>
<dbReference type="GO" id="GO:0003995">
    <property type="term" value="F:acyl-CoA dehydrogenase activity"/>
    <property type="evidence" value="ECO:0007669"/>
    <property type="project" value="TreeGrafter"/>
</dbReference>
<dbReference type="Gene3D" id="1.10.540.10">
    <property type="entry name" value="Acyl-CoA dehydrogenase/oxidase, N-terminal domain"/>
    <property type="match status" value="1"/>
</dbReference>
<evidence type="ECO:0000256" key="1">
    <source>
        <dbReference type="ARBA" id="ARBA00023002"/>
    </source>
</evidence>
<proteinExistence type="predicted"/>
<evidence type="ECO:0000313" key="4">
    <source>
        <dbReference type="EMBL" id="GEB52784.1"/>
    </source>
</evidence>
<comment type="caution">
    <text evidence="4">The sequence shown here is derived from an EMBL/GenBank/DDBJ whole genome shotgun (WGS) entry which is preliminary data.</text>
</comment>
<dbReference type="InterPro" id="IPR036250">
    <property type="entry name" value="AcylCo_DH-like_C"/>
</dbReference>
<dbReference type="Gene3D" id="2.40.110.10">
    <property type="entry name" value="Butyryl-CoA Dehydrogenase, subunit A, domain 2"/>
    <property type="match status" value="1"/>
</dbReference>
<dbReference type="Proteomes" id="UP000319210">
    <property type="component" value="Unassembled WGS sequence"/>
</dbReference>
<dbReference type="InterPro" id="IPR009100">
    <property type="entry name" value="AcylCoA_DH/oxidase_NM_dom_sf"/>
</dbReference>
<sequence>MSTVTEGAHRDGGAGDDAGAAKVVDAVRDLAPVLRERADAAESAGRVPDESVAELAGTGFFRLLQPTAFGGLAADPGLFYTCVKEIARACGSTGWIASVLGVHNWQLGLFPEEAQREVWGGDDGARISSSYAPTGKVTPVEGGFRFSGRWSFSSGCEHADWVFLGGLIKGEDGAPVDSRTFLLPYGDYRIEKNWDTLGLRATGSHDIVVDDVFVPEHRTLSFLDTSALDCPGQRLNPEPLYRLPFAALFTSTIATPLVGIAEGAYATYVAVTRERFRVSYGQKVKEDPFAHVRIARAGSAIDAAWLQLAHNIAELYGYAMRGEHIPDELRLRTRRDQVLATERAVEATDLLVENAGGNAMRTGHVVQRYWRDVHTGRGHVANDPERALTMFGRGELGDEVRDPML</sequence>
<feature type="domain" description="Acyl-CoA dehydrogenase C-terminal" evidence="3">
    <location>
        <begin position="252"/>
        <end position="383"/>
    </location>
</feature>
<dbReference type="SUPFAM" id="SSF47203">
    <property type="entry name" value="Acyl-CoA dehydrogenase C-terminal domain-like"/>
    <property type="match status" value="1"/>
</dbReference>
<dbReference type="InterPro" id="IPR013786">
    <property type="entry name" value="AcylCoA_DH/ox_N"/>
</dbReference>
<keyword evidence="5" id="KW-1185">Reference proteome</keyword>
<dbReference type="NCBIfam" id="NF045629">
    <property type="entry name" value="monooxsub_HsaA"/>
    <property type="match status" value="1"/>
</dbReference>
<dbReference type="Pfam" id="PF08028">
    <property type="entry name" value="Acyl-CoA_dh_2"/>
    <property type="match status" value="1"/>
</dbReference>
<protein>
    <submittedName>
        <fullName evidence="4">Acyl-CoA dehydrogenase</fullName>
    </submittedName>
</protein>
<gene>
    <name evidence="4" type="ORF">SCA03_53350</name>
</gene>
<dbReference type="AlphaFoldDB" id="A0A4Y3R5C1"/>
<dbReference type="GO" id="GO:0050660">
    <property type="term" value="F:flavin adenine dinucleotide binding"/>
    <property type="evidence" value="ECO:0007669"/>
    <property type="project" value="InterPro"/>
</dbReference>
<dbReference type="EMBL" id="BJMM01000036">
    <property type="protein sequence ID" value="GEB52784.1"/>
    <property type="molecule type" value="Genomic_DNA"/>
</dbReference>
<dbReference type="SUPFAM" id="SSF56645">
    <property type="entry name" value="Acyl-CoA dehydrogenase NM domain-like"/>
    <property type="match status" value="1"/>
</dbReference>
<reference evidence="4 5" key="1">
    <citation type="submission" date="2019-06" db="EMBL/GenBank/DDBJ databases">
        <title>Whole genome shotgun sequence of Streptomyces cacaoi subsp. cacaoi NBRC 12748.</title>
        <authorList>
            <person name="Hosoyama A."/>
            <person name="Uohara A."/>
            <person name="Ohji S."/>
            <person name="Ichikawa N."/>
        </authorList>
    </citation>
    <scope>NUCLEOTIDE SEQUENCE [LARGE SCALE GENOMIC DNA]</scope>
    <source>
        <strain evidence="4 5">NBRC 12748</strain>
    </source>
</reference>
<evidence type="ECO:0000259" key="3">
    <source>
        <dbReference type="Pfam" id="PF08028"/>
    </source>
</evidence>
<dbReference type="PANTHER" id="PTHR43884">
    <property type="entry name" value="ACYL-COA DEHYDROGENASE"/>
    <property type="match status" value="1"/>
</dbReference>
<dbReference type="RefSeq" id="WP_086814996.1">
    <property type="nucleotide sequence ID" value="NZ_BJMM01000036.1"/>
</dbReference>
<evidence type="ECO:0000313" key="5">
    <source>
        <dbReference type="Proteomes" id="UP000319210"/>
    </source>
</evidence>
<dbReference type="PANTHER" id="PTHR43884:SF12">
    <property type="entry name" value="ISOVALERYL-COA DEHYDROGENASE, MITOCHONDRIAL-RELATED"/>
    <property type="match status" value="1"/>
</dbReference>
<dbReference type="Pfam" id="PF02771">
    <property type="entry name" value="Acyl-CoA_dh_N"/>
    <property type="match status" value="1"/>
</dbReference>
<keyword evidence="1" id="KW-0560">Oxidoreductase</keyword>
<dbReference type="Gene3D" id="1.20.140.10">
    <property type="entry name" value="Butyryl-CoA Dehydrogenase, subunit A, domain 3"/>
    <property type="match status" value="1"/>
</dbReference>
<dbReference type="InterPro" id="IPR046373">
    <property type="entry name" value="Acyl-CoA_Oxase/DH_mid-dom_sf"/>
</dbReference>